<dbReference type="AlphaFoldDB" id="A0A673U699"/>
<dbReference type="GO" id="GO:0005840">
    <property type="term" value="C:ribosome"/>
    <property type="evidence" value="ECO:0007669"/>
    <property type="project" value="InterPro"/>
</dbReference>
<proteinExistence type="predicted"/>
<reference evidence="1 2" key="1">
    <citation type="submission" date="2019-05" db="EMBL/GenBank/DDBJ databases">
        <title>A Chromosome-scale Meerkat (S. suricatta) Genome Assembly.</title>
        <authorList>
            <person name="Dudchenko O."/>
            <person name="Lieberman Aiden E."/>
            <person name="Tung J."/>
            <person name="Barreiro L.B."/>
            <person name="Clutton-Brock T.H."/>
        </authorList>
    </citation>
    <scope>NUCLEOTIDE SEQUENCE [LARGE SCALE GENOMIC DNA]</scope>
</reference>
<organism evidence="1 2">
    <name type="scientific">Suricata suricatta</name>
    <name type="common">Meerkat</name>
    <dbReference type="NCBI Taxonomy" id="37032"/>
    <lineage>
        <taxon>Eukaryota</taxon>
        <taxon>Metazoa</taxon>
        <taxon>Chordata</taxon>
        <taxon>Craniata</taxon>
        <taxon>Vertebrata</taxon>
        <taxon>Euteleostomi</taxon>
        <taxon>Mammalia</taxon>
        <taxon>Eutheria</taxon>
        <taxon>Laurasiatheria</taxon>
        <taxon>Carnivora</taxon>
        <taxon>Feliformia</taxon>
        <taxon>Herpestidae</taxon>
        <taxon>Suricata</taxon>
    </lineage>
</organism>
<name>A0A673U699_SURSU</name>
<dbReference type="GO" id="GO:0003735">
    <property type="term" value="F:structural constituent of ribosome"/>
    <property type="evidence" value="ECO:0007669"/>
    <property type="project" value="InterPro"/>
</dbReference>
<evidence type="ECO:0000313" key="1">
    <source>
        <dbReference type="Ensembl" id="ENSSSUP00005016824.1"/>
    </source>
</evidence>
<dbReference type="Proteomes" id="UP000472268">
    <property type="component" value="Chromosome 5"/>
</dbReference>
<dbReference type="InterPro" id="IPR021138">
    <property type="entry name" value="Ribosomal_eL20_eukaryotes"/>
</dbReference>
<dbReference type="Ensembl" id="ENSSSUT00005019181.1">
    <property type="protein sequence ID" value="ENSSSUP00005016824.1"/>
    <property type="gene ID" value="ENSSSUG00005010860.1"/>
</dbReference>
<dbReference type="Gene3D" id="3.10.20.10">
    <property type="match status" value="1"/>
</dbReference>
<dbReference type="GO" id="GO:0006412">
    <property type="term" value="P:translation"/>
    <property type="evidence" value="ECO:0007669"/>
    <property type="project" value="InterPro"/>
</dbReference>
<accession>A0A673U699</accession>
<reference evidence="1" key="2">
    <citation type="submission" date="2025-08" db="UniProtKB">
        <authorList>
            <consortium name="Ensembl"/>
        </authorList>
    </citation>
    <scope>IDENTIFICATION</scope>
</reference>
<protein>
    <submittedName>
        <fullName evidence="1">Uncharacterized protein</fullName>
    </submittedName>
</protein>
<keyword evidence="2" id="KW-1185">Reference proteome</keyword>
<dbReference type="PANTHER" id="PTHR10052">
    <property type="entry name" value="60S RIBOSOMAL PROTEIN L18A"/>
    <property type="match status" value="1"/>
</dbReference>
<evidence type="ECO:0000313" key="2">
    <source>
        <dbReference type="Proteomes" id="UP000472268"/>
    </source>
</evidence>
<reference evidence="1" key="3">
    <citation type="submission" date="2025-09" db="UniProtKB">
        <authorList>
            <consortium name="Ensembl"/>
        </authorList>
    </citation>
    <scope>IDENTIFICATION</scope>
</reference>
<sequence length="78" mass="9342">MKEDYNNMVQSCPPAPECITQSLYHLRIFACNHVVAKSCFWYFVSQLKKRRKSSGELTHPLFLLKKMYLFIWRERGRA</sequence>